<comment type="caution">
    <text evidence="1">The sequence shown here is derived from an EMBL/GenBank/DDBJ whole genome shotgun (WGS) entry which is preliminary data.</text>
</comment>
<dbReference type="Proteomes" id="UP000355283">
    <property type="component" value="Unassembled WGS sequence"/>
</dbReference>
<dbReference type="AlphaFoldDB" id="A0A4D9DAT9"/>
<protein>
    <submittedName>
        <fullName evidence="1">Uncharacterized protein</fullName>
    </submittedName>
</protein>
<dbReference type="EMBL" id="SDOX01000011">
    <property type="protein sequence ID" value="TFJ85738.1"/>
    <property type="molecule type" value="Genomic_DNA"/>
</dbReference>
<proteinExistence type="predicted"/>
<sequence length="346" mass="37680">MTIAVTSKRVLNFAGMVLEVAFGAFLLLFVQCEGFVPAGPQRLLTPRYPTPASMDATEPTFGRTLILLKSDQDLKETQNAAGVGISVMGRSLAVTGLFLSSFWGGGLEQVMAAPMATGRQQSTQRQERPFGKTKKYALKEENKELTDVIAKGTVRLPEIEGYPLGPERPGVINYALENDNAALLITCYGREGGPVAAKKIQLRGLQFPYNFELTFNNLLFPLTKETWEKDNRAFDDLGISALLDLDGKFSTANENDLLGFGISKPVAIAGSQIRRDALIQVTPRTGVKQYTDEEQRLLSTIDLELARQAQGASLAQLAEENGGGNIEVLTNQRQTEPADPAVQVVE</sequence>
<organism evidence="1 2">
    <name type="scientific">Nannochloropsis salina CCMP1776</name>
    <dbReference type="NCBI Taxonomy" id="1027361"/>
    <lineage>
        <taxon>Eukaryota</taxon>
        <taxon>Sar</taxon>
        <taxon>Stramenopiles</taxon>
        <taxon>Ochrophyta</taxon>
        <taxon>Eustigmatophyceae</taxon>
        <taxon>Eustigmatales</taxon>
        <taxon>Monodopsidaceae</taxon>
        <taxon>Microchloropsis</taxon>
        <taxon>Microchloropsis salina</taxon>
    </lineage>
</organism>
<evidence type="ECO:0000313" key="1">
    <source>
        <dbReference type="EMBL" id="TFJ85738.1"/>
    </source>
</evidence>
<accession>A0A4D9DAT9</accession>
<keyword evidence="2" id="KW-1185">Reference proteome</keyword>
<dbReference type="OrthoDB" id="10536039at2759"/>
<evidence type="ECO:0000313" key="2">
    <source>
        <dbReference type="Proteomes" id="UP000355283"/>
    </source>
</evidence>
<name>A0A4D9DAT9_9STRA</name>
<gene>
    <name evidence="1" type="ORF">NSK_003242</name>
</gene>
<reference evidence="1 2" key="1">
    <citation type="submission" date="2019-01" db="EMBL/GenBank/DDBJ databases">
        <title>Nuclear Genome Assembly of the Microalgal Biofuel strain Nannochloropsis salina CCMP1776.</title>
        <authorList>
            <person name="Hovde B."/>
        </authorList>
    </citation>
    <scope>NUCLEOTIDE SEQUENCE [LARGE SCALE GENOMIC DNA]</scope>
    <source>
        <strain evidence="1 2">CCMP1776</strain>
    </source>
</reference>